<reference evidence="1 2" key="1">
    <citation type="submission" date="2021-06" db="EMBL/GenBank/DDBJ databases">
        <authorList>
            <person name="Palmer J.M."/>
        </authorList>
    </citation>
    <scope>NUCLEOTIDE SEQUENCE [LARGE SCALE GENOMIC DNA]</scope>
    <source>
        <strain evidence="1 2">AS_MEX2019</strain>
        <tissue evidence="1">Muscle</tissue>
    </source>
</reference>
<dbReference type="Proteomes" id="UP001469553">
    <property type="component" value="Unassembled WGS sequence"/>
</dbReference>
<name>A0ABV0ZI15_9TELE</name>
<gene>
    <name evidence="1" type="ORF">AMECASPLE_035747</name>
</gene>
<sequence>MLGSNLISPFLHLLEYTLSQLYSHLCTFLKFDLVRVPFPTCPTATGPTKTSTWVLLVQLHSCPFSTTRETLMSAESIKKHLQGCCDFKGKSNLVGVPTNCNTVETIRQAGSSMLELVKASLKTFYEELWDFINQQ</sequence>
<accession>A0ABV0ZI15</accession>
<comment type="caution">
    <text evidence="1">The sequence shown here is derived from an EMBL/GenBank/DDBJ whole genome shotgun (WGS) entry which is preliminary data.</text>
</comment>
<organism evidence="1 2">
    <name type="scientific">Ameca splendens</name>
    <dbReference type="NCBI Taxonomy" id="208324"/>
    <lineage>
        <taxon>Eukaryota</taxon>
        <taxon>Metazoa</taxon>
        <taxon>Chordata</taxon>
        <taxon>Craniata</taxon>
        <taxon>Vertebrata</taxon>
        <taxon>Euteleostomi</taxon>
        <taxon>Actinopterygii</taxon>
        <taxon>Neopterygii</taxon>
        <taxon>Teleostei</taxon>
        <taxon>Neoteleostei</taxon>
        <taxon>Acanthomorphata</taxon>
        <taxon>Ovalentaria</taxon>
        <taxon>Atherinomorphae</taxon>
        <taxon>Cyprinodontiformes</taxon>
        <taxon>Goodeidae</taxon>
        <taxon>Ameca</taxon>
    </lineage>
</organism>
<evidence type="ECO:0000313" key="1">
    <source>
        <dbReference type="EMBL" id="MEQ2305240.1"/>
    </source>
</evidence>
<dbReference type="EMBL" id="JAHRIP010061845">
    <property type="protein sequence ID" value="MEQ2305240.1"/>
    <property type="molecule type" value="Genomic_DNA"/>
</dbReference>
<protein>
    <submittedName>
        <fullName evidence="1">Uncharacterized protein</fullName>
    </submittedName>
</protein>
<proteinExistence type="predicted"/>
<evidence type="ECO:0000313" key="2">
    <source>
        <dbReference type="Proteomes" id="UP001469553"/>
    </source>
</evidence>
<keyword evidence="2" id="KW-1185">Reference proteome</keyword>